<dbReference type="Pfam" id="PF06580">
    <property type="entry name" value="His_kinase"/>
    <property type="match status" value="1"/>
</dbReference>
<evidence type="ECO:0000313" key="5">
    <source>
        <dbReference type="Proteomes" id="UP000622017"/>
    </source>
</evidence>
<feature type="domain" description="Signal transduction histidine kinase internal region" evidence="3">
    <location>
        <begin position="300"/>
        <end position="375"/>
    </location>
</feature>
<feature type="transmembrane region" description="Helical" evidence="1">
    <location>
        <begin position="23"/>
        <end position="44"/>
    </location>
</feature>
<dbReference type="PANTHER" id="PTHR34220">
    <property type="entry name" value="SENSOR HISTIDINE KINASE YPDA"/>
    <property type="match status" value="1"/>
</dbReference>
<dbReference type="Proteomes" id="UP000622017">
    <property type="component" value="Unassembled WGS sequence"/>
</dbReference>
<accession>A0ABR7MQK5</accession>
<dbReference type="RefSeq" id="WP_187321567.1">
    <property type="nucleotide sequence ID" value="NZ_JACSCY010000031.1"/>
</dbReference>
<name>A0ABR7MQK5_9BACT</name>
<evidence type="ECO:0000256" key="1">
    <source>
        <dbReference type="SAM" id="Phobius"/>
    </source>
</evidence>
<evidence type="ECO:0000259" key="3">
    <source>
        <dbReference type="Pfam" id="PF06580"/>
    </source>
</evidence>
<dbReference type="InterPro" id="IPR010559">
    <property type="entry name" value="Sig_transdc_His_kin_internal"/>
</dbReference>
<gene>
    <name evidence="4" type="ORF">H8B15_20770</name>
</gene>
<keyword evidence="5" id="KW-1185">Reference proteome</keyword>
<dbReference type="InterPro" id="IPR036890">
    <property type="entry name" value="HATPase_C_sf"/>
</dbReference>
<dbReference type="SUPFAM" id="SSF55874">
    <property type="entry name" value="ATPase domain of HSP90 chaperone/DNA topoisomerase II/histidine kinase"/>
    <property type="match status" value="1"/>
</dbReference>
<feature type="transmembrane region" description="Helical" evidence="1">
    <location>
        <begin position="127"/>
        <end position="148"/>
    </location>
</feature>
<dbReference type="InterPro" id="IPR003594">
    <property type="entry name" value="HATPase_dom"/>
</dbReference>
<dbReference type="InterPro" id="IPR050640">
    <property type="entry name" value="Bact_2-comp_sensor_kinase"/>
</dbReference>
<protein>
    <submittedName>
        <fullName evidence="4">Histidine kinase</fullName>
    </submittedName>
</protein>
<keyword evidence="4" id="KW-0418">Kinase</keyword>
<feature type="transmembrane region" description="Helical" evidence="1">
    <location>
        <begin position="224"/>
        <end position="248"/>
    </location>
</feature>
<keyword evidence="1" id="KW-1133">Transmembrane helix</keyword>
<organism evidence="4 5">
    <name type="scientific">Hymenobacter citatus</name>
    <dbReference type="NCBI Taxonomy" id="2763506"/>
    <lineage>
        <taxon>Bacteria</taxon>
        <taxon>Pseudomonadati</taxon>
        <taxon>Bacteroidota</taxon>
        <taxon>Cytophagia</taxon>
        <taxon>Cytophagales</taxon>
        <taxon>Hymenobacteraceae</taxon>
        <taxon>Hymenobacter</taxon>
    </lineage>
</organism>
<dbReference type="Pfam" id="PF02518">
    <property type="entry name" value="HATPase_c"/>
    <property type="match status" value="1"/>
</dbReference>
<sequence>MHTPETSRLAAAFSEHRQPFNQYLNLLAPQLAVVLALYVGYRWANYSFLTIRARWPSQALTVTALLSLVWILLQLVLAAFFVALVANVATYYAHPHYISYGLSFRLLSLFGYHEQPVLKVFTGLDRALGLLLGFGVYVGLREAVLYWVEQPGPRRTYRVVVTNQMTALVTVYVCLGRLLGAFNLVSEESLLVYLFIIPPMAGLYLSTTYWLLPRATPPILRTAPAFLLRLFALSFLWTLPFALLLTRFVFHENFLLVLLGGWIGQVVVTLPMSWFLYQQRQDTILQLRGVEQRLVHSAVELHRLRSQINPHFLFNALNTLYGTALKERAGATAEGVQRLGDMMRFMLEENTQDFIALDREIGYLENYIALQKLRTPPSPTLRIETMIQPPSRPYRIAPMLLLPFVENAFKHGISHKEPSWVRIQLTCEQDSLRFEVRNSRHVRAPNDLEKPGMGIGLQNVTERLRLLYDGRYHLSCQEEGTDFVVHLVLPLSTYE</sequence>
<dbReference type="EMBL" id="JACSCY010000031">
    <property type="protein sequence ID" value="MBC6613367.1"/>
    <property type="molecule type" value="Genomic_DNA"/>
</dbReference>
<keyword evidence="1" id="KW-0472">Membrane</keyword>
<dbReference type="GO" id="GO:0016301">
    <property type="term" value="F:kinase activity"/>
    <property type="evidence" value="ECO:0007669"/>
    <property type="project" value="UniProtKB-KW"/>
</dbReference>
<feature type="transmembrane region" description="Helical" evidence="1">
    <location>
        <begin position="191"/>
        <end position="212"/>
    </location>
</feature>
<dbReference type="Gene3D" id="3.30.565.10">
    <property type="entry name" value="Histidine kinase-like ATPase, C-terminal domain"/>
    <property type="match status" value="1"/>
</dbReference>
<evidence type="ECO:0000259" key="2">
    <source>
        <dbReference type="Pfam" id="PF02518"/>
    </source>
</evidence>
<proteinExistence type="predicted"/>
<feature type="transmembrane region" description="Helical" evidence="1">
    <location>
        <begin position="160"/>
        <end position="179"/>
    </location>
</feature>
<feature type="transmembrane region" description="Helical" evidence="1">
    <location>
        <begin position="64"/>
        <end position="85"/>
    </location>
</feature>
<dbReference type="PANTHER" id="PTHR34220:SF7">
    <property type="entry name" value="SENSOR HISTIDINE KINASE YPDA"/>
    <property type="match status" value="1"/>
</dbReference>
<keyword evidence="4" id="KW-0808">Transferase</keyword>
<feature type="domain" description="Histidine kinase/HSP90-like ATPase" evidence="2">
    <location>
        <begin position="401"/>
        <end position="489"/>
    </location>
</feature>
<comment type="caution">
    <text evidence="4">The sequence shown here is derived from an EMBL/GenBank/DDBJ whole genome shotgun (WGS) entry which is preliminary data.</text>
</comment>
<reference evidence="4 5" key="1">
    <citation type="submission" date="2020-08" db="EMBL/GenBank/DDBJ databases">
        <title>Hymenobacter sp.</title>
        <authorList>
            <person name="Kim M.K."/>
        </authorList>
    </citation>
    <scope>NUCLEOTIDE SEQUENCE [LARGE SCALE GENOMIC DNA]</scope>
    <source>
        <strain evidence="4 5">BT507</strain>
    </source>
</reference>
<keyword evidence="1" id="KW-0812">Transmembrane</keyword>
<feature type="transmembrane region" description="Helical" evidence="1">
    <location>
        <begin position="254"/>
        <end position="277"/>
    </location>
</feature>
<evidence type="ECO:0000313" key="4">
    <source>
        <dbReference type="EMBL" id="MBC6613367.1"/>
    </source>
</evidence>